<protein>
    <submittedName>
        <fullName evidence="1">Uncharacterized protein</fullName>
    </submittedName>
</protein>
<dbReference type="AlphaFoldDB" id="A0AA88VQ79"/>
<reference evidence="1" key="1">
    <citation type="submission" date="2022-12" db="EMBL/GenBank/DDBJ databases">
        <title>Draft genome assemblies for two species of Escallonia (Escalloniales).</title>
        <authorList>
            <person name="Chanderbali A."/>
            <person name="Dervinis C."/>
            <person name="Anghel I."/>
            <person name="Soltis D."/>
            <person name="Soltis P."/>
            <person name="Zapata F."/>
        </authorList>
    </citation>
    <scope>NUCLEOTIDE SEQUENCE</scope>
    <source>
        <strain evidence="1">UCBG64.0493</strain>
        <tissue evidence="1">Leaf</tissue>
    </source>
</reference>
<dbReference type="EMBL" id="JAVXUP010001328">
    <property type="protein sequence ID" value="KAK3013047.1"/>
    <property type="molecule type" value="Genomic_DNA"/>
</dbReference>
<name>A0AA88VQ79_9ASTE</name>
<evidence type="ECO:0000313" key="1">
    <source>
        <dbReference type="EMBL" id="KAK3013047.1"/>
    </source>
</evidence>
<sequence length="53" mass="5679">MPSRTRFMPTPAVNFTASVTLLVPSTSSSEMQPLFSKAAKFCPDSPSLTNSTL</sequence>
<gene>
    <name evidence="1" type="ORF">RJ639_008248</name>
</gene>
<proteinExistence type="predicted"/>
<keyword evidence="2" id="KW-1185">Reference proteome</keyword>
<dbReference type="Proteomes" id="UP001188597">
    <property type="component" value="Unassembled WGS sequence"/>
</dbReference>
<evidence type="ECO:0000313" key="2">
    <source>
        <dbReference type="Proteomes" id="UP001188597"/>
    </source>
</evidence>
<accession>A0AA88VQ79</accession>
<organism evidence="1 2">
    <name type="scientific">Escallonia herrerae</name>
    <dbReference type="NCBI Taxonomy" id="1293975"/>
    <lineage>
        <taxon>Eukaryota</taxon>
        <taxon>Viridiplantae</taxon>
        <taxon>Streptophyta</taxon>
        <taxon>Embryophyta</taxon>
        <taxon>Tracheophyta</taxon>
        <taxon>Spermatophyta</taxon>
        <taxon>Magnoliopsida</taxon>
        <taxon>eudicotyledons</taxon>
        <taxon>Gunneridae</taxon>
        <taxon>Pentapetalae</taxon>
        <taxon>asterids</taxon>
        <taxon>campanulids</taxon>
        <taxon>Escalloniales</taxon>
        <taxon>Escalloniaceae</taxon>
        <taxon>Escallonia</taxon>
    </lineage>
</organism>
<comment type="caution">
    <text evidence="1">The sequence shown here is derived from an EMBL/GenBank/DDBJ whole genome shotgun (WGS) entry which is preliminary data.</text>
</comment>